<dbReference type="SUPFAM" id="SSF54211">
    <property type="entry name" value="Ribosomal protein S5 domain 2-like"/>
    <property type="match status" value="1"/>
</dbReference>
<protein>
    <submittedName>
        <fullName evidence="5">ATPase AAA</fullName>
    </submittedName>
</protein>
<evidence type="ECO:0000256" key="1">
    <source>
        <dbReference type="ARBA" id="ARBA00006354"/>
    </source>
</evidence>
<dbReference type="InterPro" id="IPR014721">
    <property type="entry name" value="Ribsml_uS5_D2-typ_fold_subgr"/>
</dbReference>
<dbReference type="InterPro" id="IPR001208">
    <property type="entry name" value="MCM_dom"/>
</dbReference>
<dbReference type="Proteomes" id="UP000035444">
    <property type="component" value="Unassembled WGS sequence"/>
</dbReference>
<dbReference type="AlphaFoldDB" id="A0A0H2MW42"/>
<feature type="domain" description="MCM C-terminal AAA(+) ATPase" evidence="4">
    <location>
        <begin position="290"/>
        <end position="348"/>
    </location>
</feature>
<dbReference type="SUPFAM" id="SSF52540">
    <property type="entry name" value="P-loop containing nucleoside triphosphate hydrolases"/>
    <property type="match status" value="1"/>
</dbReference>
<dbReference type="Pfam" id="PF13335">
    <property type="entry name" value="Mg_chelatase_C"/>
    <property type="match status" value="1"/>
</dbReference>
<dbReference type="SMART" id="SM00382">
    <property type="entry name" value="AAA"/>
    <property type="match status" value="1"/>
</dbReference>
<name>A0A0H2MW42_9PROT</name>
<dbReference type="InterPro" id="IPR027417">
    <property type="entry name" value="P-loop_NTPase"/>
</dbReference>
<dbReference type="InterPro" id="IPR004482">
    <property type="entry name" value="Mg_chelat-rel"/>
</dbReference>
<dbReference type="InterPro" id="IPR003593">
    <property type="entry name" value="AAA+_ATPase"/>
</dbReference>
<dbReference type="Gene3D" id="3.40.50.300">
    <property type="entry name" value="P-loop containing nucleotide triphosphate hydrolases"/>
    <property type="match status" value="1"/>
</dbReference>
<dbReference type="PROSITE" id="PS50051">
    <property type="entry name" value="MCM_2"/>
    <property type="match status" value="1"/>
</dbReference>
<evidence type="ECO:0000259" key="4">
    <source>
        <dbReference type="PROSITE" id="PS50051"/>
    </source>
</evidence>
<accession>A0A0H2MW42</accession>
<evidence type="ECO:0000256" key="3">
    <source>
        <dbReference type="ARBA" id="ARBA00022840"/>
    </source>
</evidence>
<organism evidence="5 6">
    <name type="scientific">Kiloniella spongiae</name>
    <dbReference type="NCBI Taxonomy" id="1489064"/>
    <lineage>
        <taxon>Bacteria</taxon>
        <taxon>Pseudomonadati</taxon>
        <taxon>Pseudomonadota</taxon>
        <taxon>Alphaproteobacteria</taxon>
        <taxon>Rhodospirillales</taxon>
        <taxon>Kiloniellaceae</taxon>
        <taxon>Kiloniella</taxon>
    </lineage>
</organism>
<keyword evidence="3" id="KW-0067">ATP-binding</keyword>
<dbReference type="GO" id="GO:0005524">
    <property type="term" value="F:ATP binding"/>
    <property type="evidence" value="ECO:0007669"/>
    <property type="project" value="UniProtKB-KW"/>
</dbReference>
<dbReference type="InterPro" id="IPR045006">
    <property type="entry name" value="CHLI-like"/>
</dbReference>
<evidence type="ECO:0000313" key="6">
    <source>
        <dbReference type="Proteomes" id="UP000035444"/>
    </source>
</evidence>
<dbReference type="InterPro" id="IPR000523">
    <property type="entry name" value="Mg_chelatse_chII-like_cat_dom"/>
</dbReference>
<gene>
    <name evidence="5" type="ORF">WH96_10585</name>
</gene>
<dbReference type="InterPro" id="IPR025158">
    <property type="entry name" value="Mg_chelat-rel_C"/>
</dbReference>
<dbReference type="Pfam" id="PF01078">
    <property type="entry name" value="Mg_chelatase"/>
    <property type="match status" value="1"/>
</dbReference>
<dbReference type="Pfam" id="PF13541">
    <property type="entry name" value="ChlI"/>
    <property type="match status" value="1"/>
</dbReference>
<proteinExistence type="inferred from homology"/>
<dbReference type="OrthoDB" id="9813147at2"/>
<dbReference type="STRING" id="1489064.WH96_10585"/>
<dbReference type="PANTHER" id="PTHR32039">
    <property type="entry name" value="MAGNESIUM-CHELATASE SUBUNIT CHLI"/>
    <property type="match status" value="1"/>
</dbReference>
<dbReference type="PATRIC" id="fig|1489064.4.peg.3416"/>
<dbReference type="RefSeq" id="WP_047764106.1">
    <property type="nucleotide sequence ID" value="NZ_LAQL01000006.1"/>
</dbReference>
<dbReference type="EMBL" id="LAQL01000006">
    <property type="protein sequence ID" value="KLN60895.1"/>
    <property type="molecule type" value="Genomic_DNA"/>
</dbReference>
<evidence type="ECO:0000256" key="2">
    <source>
        <dbReference type="ARBA" id="ARBA00022741"/>
    </source>
</evidence>
<dbReference type="Gene3D" id="3.30.230.10">
    <property type="match status" value="1"/>
</dbReference>
<dbReference type="NCBIfam" id="TIGR00368">
    <property type="entry name" value="YifB family Mg chelatase-like AAA ATPase"/>
    <property type="match status" value="1"/>
</dbReference>
<reference evidence="5 6" key="1">
    <citation type="submission" date="2015-03" db="EMBL/GenBank/DDBJ databases">
        <title>Genome Sequence of Kiloniella spongiae MEBiC09566, isolated from a marine sponge.</title>
        <authorList>
            <person name="Shao Z."/>
            <person name="Wang L."/>
            <person name="Li X."/>
        </authorList>
    </citation>
    <scope>NUCLEOTIDE SEQUENCE [LARGE SCALE GENOMIC DNA]</scope>
    <source>
        <strain evidence="5 6">MEBiC09566</strain>
    </source>
</reference>
<keyword evidence="2" id="KW-0547">Nucleotide-binding</keyword>
<dbReference type="PANTHER" id="PTHR32039:SF7">
    <property type="entry name" value="COMPETENCE PROTEIN COMM"/>
    <property type="match status" value="1"/>
</dbReference>
<dbReference type="InterPro" id="IPR020568">
    <property type="entry name" value="Ribosomal_Su5_D2-typ_SF"/>
</dbReference>
<comment type="similarity">
    <text evidence="1">Belongs to the Mg-chelatase subunits D/I family. ComM subfamily.</text>
</comment>
<keyword evidence="6" id="KW-1185">Reference proteome</keyword>
<sequence>MTAQINTVSFQGIEVRDIEVQVQLSSGLPAFNIVGLPDKAVAESRERVRAALTAIGLALPPKRITVNLAPADLQKEGSHYDLPIALGILAAMEIVPTSELITYLVLGELALDGTIRAVNGILPAALQALANDKGIICPESQGAEAAWVKGLEIIAPSNLLALINHINGRQILCPPKTALPQPTNDRRHLPDLRDVKGQETAKRVLEIAAAGGHHLLFNGPPGSGKSMLASRLPSILPELLPEEILEVSMIHSLAGLLKNGTLESLRPYRDPHHSASAPAIAGGGPKAKPGEISLAHRGVLFLDELPEFNRNVLETLRQPLETGKISIARAEAHITYPARVQMVAAMNPCRCGEVDPVTQVCARGPRCSTQYQARISAPLYDRIDLYLDVPPVRASDLSLPPPEEGSHDVALRVQAARDIQTHRYAAYPKQNRPHCNAEAEGEILDKVASLGPKEKELMQRASEKFKLSARAYHRILKVSRTIADLDKQDTIQTKHIAEALRYRKPKK</sequence>
<evidence type="ECO:0000313" key="5">
    <source>
        <dbReference type="EMBL" id="KLN60895.1"/>
    </source>
</evidence>
<dbReference type="GO" id="GO:0003677">
    <property type="term" value="F:DNA binding"/>
    <property type="evidence" value="ECO:0007669"/>
    <property type="project" value="InterPro"/>
</dbReference>
<comment type="caution">
    <text evidence="5">The sequence shown here is derived from an EMBL/GenBank/DDBJ whole genome shotgun (WGS) entry which is preliminary data.</text>
</comment>